<feature type="region of interest" description="Disordered" evidence="1">
    <location>
        <begin position="73"/>
        <end position="100"/>
    </location>
</feature>
<comment type="caution">
    <text evidence="2">The sequence shown here is derived from an EMBL/GenBank/DDBJ whole genome shotgun (WGS) entry which is preliminary data.</text>
</comment>
<evidence type="ECO:0000313" key="3">
    <source>
        <dbReference type="Proteomes" id="UP000887013"/>
    </source>
</evidence>
<organism evidence="2 3">
    <name type="scientific">Nephila pilipes</name>
    <name type="common">Giant wood spider</name>
    <name type="synonym">Nephila maculata</name>
    <dbReference type="NCBI Taxonomy" id="299642"/>
    <lineage>
        <taxon>Eukaryota</taxon>
        <taxon>Metazoa</taxon>
        <taxon>Ecdysozoa</taxon>
        <taxon>Arthropoda</taxon>
        <taxon>Chelicerata</taxon>
        <taxon>Arachnida</taxon>
        <taxon>Araneae</taxon>
        <taxon>Araneomorphae</taxon>
        <taxon>Entelegynae</taxon>
        <taxon>Araneoidea</taxon>
        <taxon>Nephilidae</taxon>
        <taxon>Nephila</taxon>
    </lineage>
</organism>
<reference evidence="2" key="1">
    <citation type="submission" date="2020-08" db="EMBL/GenBank/DDBJ databases">
        <title>Multicomponent nature underlies the extraordinary mechanical properties of spider dragline silk.</title>
        <authorList>
            <person name="Kono N."/>
            <person name="Nakamura H."/>
            <person name="Mori M."/>
            <person name="Yoshida Y."/>
            <person name="Ohtoshi R."/>
            <person name="Malay A.D."/>
            <person name="Moran D.A.P."/>
            <person name="Tomita M."/>
            <person name="Numata K."/>
            <person name="Arakawa K."/>
        </authorList>
    </citation>
    <scope>NUCLEOTIDE SEQUENCE</scope>
</reference>
<dbReference type="EMBL" id="BMAW01071196">
    <property type="protein sequence ID" value="GFT76931.1"/>
    <property type="molecule type" value="Genomic_DNA"/>
</dbReference>
<keyword evidence="3" id="KW-1185">Reference proteome</keyword>
<sequence>MKKSSCRSKIRRWILKSFSRRKSKIVSKEFIQHYLRSNKSGFADSPELKSVLKMLVKSGHLIRIDGNYTLRQYPNPHMEDKPVKRTGKTKSNAKKLPKNVLKSFQKSSKLTLKDFQ</sequence>
<dbReference type="Proteomes" id="UP000887013">
    <property type="component" value="Unassembled WGS sequence"/>
</dbReference>
<name>A0A8X6U5J3_NEPPI</name>
<gene>
    <name evidence="2" type="ORF">NPIL_204251</name>
</gene>
<proteinExistence type="predicted"/>
<evidence type="ECO:0000313" key="2">
    <source>
        <dbReference type="EMBL" id="GFT76931.1"/>
    </source>
</evidence>
<dbReference type="OrthoDB" id="10444747at2759"/>
<accession>A0A8X6U5J3</accession>
<dbReference type="AlphaFoldDB" id="A0A8X6U5J3"/>
<feature type="compositionally biased region" description="Basic residues" evidence="1">
    <location>
        <begin position="84"/>
        <end position="97"/>
    </location>
</feature>
<protein>
    <submittedName>
        <fullName evidence="2">Uncharacterized protein</fullName>
    </submittedName>
</protein>
<evidence type="ECO:0000256" key="1">
    <source>
        <dbReference type="SAM" id="MobiDB-lite"/>
    </source>
</evidence>